<dbReference type="GO" id="GO:0047732">
    <property type="term" value="F:CDP-abequose epimerase activity"/>
    <property type="evidence" value="ECO:0007669"/>
    <property type="project" value="UniProtKB-EC"/>
</dbReference>
<reference evidence="4 5" key="1">
    <citation type="submission" date="2020-08" db="EMBL/GenBank/DDBJ databases">
        <title>Genomic Encyclopedia of Type Strains, Phase IV (KMG-IV): sequencing the most valuable type-strain genomes for metagenomic binning, comparative biology and taxonomic classification.</title>
        <authorList>
            <person name="Goeker M."/>
        </authorList>
    </citation>
    <scope>NUCLEOTIDE SEQUENCE [LARGE SCALE GENOMIC DNA]</scope>
    <source>
        <strain evidence="4 5">DSM 15867</strain>
    </source>
</reference>
<evidence type="ECO:0000256" key="2">
    <source>
        <dbReference type="ARBA" id="ARBA00007637"/>
    </source>
</evidence>
<keyword evidence="4" id="KW-0413">Isomerase</keyword>
<proteinExistence type="inferred from homology"/>
<dbReference type="Proteomes" id="UP000574769">
    <property type="component" value="Unassembled WGS sequence"/>
</dbReference>
<dbReference type="AlphaFoldDB" id="A0A7W7AHG4"/>
<dbReference type="InterPro" id="IPR036291">
    <property type="entry name" value="NAD(P)-bd_dom_sf"/>
</dbReference>
<feature type="domain" description="NAD-dependent epimerase/dehydratase" evidence="3">
    <location>
        <begin position="5"/>
        <end position="266"/>
    </location>
</feature>
<dbReference type="SUPFAM" id="SSF51735">
    <property type="entry name" value="NAD(P)-binding Rossmann-fold domains"/>
    <property type="match status" value="1"/>
</dbReference>
<organism evidence="4 5">
    <name type="scientific">Sphingomonas abaci</name>
    <dbReference type="NCBI Taxonomy" id="237611"/>
    <lineage>
        <taxon>Bacteria</taxon>
        <taxon>Pseudomonadati</taxon>
        <taxon>Pseudomonadota</taxon>
        <taxon>Alphaproteobacteria</taxon>
        <taxon>Sphingomonadales</taxon>
        <taxon>Sphingomonadaceae</taxon>
        <taxon>Sphingomonas</taxon>
    </lineage>
</organism>
<sequence length="350" mass="38389">MNLPVLITGGAGFIGANLADRLASEGKTVRVYDSLARPGTERNLAWLRDRHGDRIRFDQADIRNGDRLADAVAGSSAVFHFAAQVAVTTSLVDPVADFGINIQGTMHLLEALRIRAPHVPMVFASTNKVYGDLADLDFVLEDGAYRPVDADVRAHGIGEARPLDFHTPYGCSKGAADQYVLDYARSFGLRTAVMRMSCIYGQRQMGTEDQGWVAHFLIRALRGEPITLYGDGHQVRDILDVRDAVDAYLTAWRDIDRVAGRAFNLGGGPDNAVSLRQLLDHIGDLIGRPVAVRHAEWRAGDQRYFVADTRAATQALELGERIGWRDGVADLADWLRREGTAARTRVEVAA</sequence>
<accession>A0A7W7AHG4</accession>
<evidence type="ECO:0000259" key="3">
    <source>
        <dbReference type="Pfam" id="PF01370"/>
    </source>
</evidence>
<evidence type="ECO:0000313" key="4">
    <source>
        <dbReference type="EMBL" id="MBB4617095.1"/>
    </source>
</evidence>
<dbReference type="PANTHER" id="PTHR43000">
    <property type="entry name" value="DTDP-D-GLUCOSE 4,6-DEHYDRATASE-RELATED"/>
    <property type="match status" value="1"/>
</dbReference>
<dbReference type="Gene3D" id="3.40.50.720">
    <property type="entry name" value="NAD(P)-binding Rossmann-like Domain"/>
    <property type="match status" value="1"/>
</dbReference>
<comment type="caution">
    <text evidence="4">The sequence shown here is derived from an EMBL/GenBank/DDBJ whole genome shotgun (WGS) entry which is preliminary data.</text>
</comment>
<name>A0A7W7AHG4_9SPHN</name>
<dbReference type="InterPro" id="IPR001509">
    <property type="entry name" value="Epimerase_deHydtase"/>
</dbReference>
<dbReference type="EMBL" id="JACHNY010000002">
    <property type="protein sequence ID" value="MBB4617095.1"/>
    <property type="molecule type" value="Genomic_DNA"/>
</dbReference>
<comment type="similarity">
    <text evidence="2">Belongs to the NAD(P)-dependent epimerase/dehydratase family.</text>
</comment>
<evidence type="ECO:0000313" key="5">
    <source>
        <dbReference type="Proteomes" id="UP000574769"/>
    </source>
</evidence>
<comment type="pathway">
    <text evidence="1">Bacterial outer membrane biogenesis; LPS O-antigen biosynthesis.</text>
</comment>
<keyword evidence="5" id="KW-1185">Reference proteome</keyword>
<dbReference type="Pfam" id="PF01370">
    <property type="entry name" value="Epimerase"/>
    <property type="match status" value="1"/>
</dbReference>
<gene>
    <name evidence="4" type="ORF">GGQ96_001215</name>
</gene>
<protein>
    <submittedName>
        <fullName evidence="4">CDP-paratose 2-epimerase</fullName>
        <ecNumber evidence="4">5.1.3.10</ecNumber>
    </submittedName>
</protein>
<dbReference type="EC" id="5.1.3.10" evidence="4"/>
<dbReference type="RefSeq" id="WP_221239838.1">
    <property type="nucleotide sequence ID" value="NZ_JACHNY010000002.1"/>
</dbReference>
<evidence type="ECO:0000256" key="1">
    <source>
        <dbReference type="ARBA" id="ARBA00005125"/>
    </source>
</evidence>